<organism evidence="4 5">
    <name type="scientific">Amantichitinum ursilacus</name>
    <dbReference type="NCBI Taxonomy" id="857265"/>
    <lineage>
        <taxon>Bacteria</taxon>
        <taxon>Pseudomonadati</taxon>
        <taxon>Pseudomonadota</taxon>
        <taxon>Betaproteobacteria</taxon>
        <taxon>Neisseriales</taxon>
        <taxon>Chitinibacteraceae</taxon>
        <taxon>Amantichitinum</taxon>
    </lineage>
</organism>
<dbReference type="Pfam" id="PF01063">
    <property type="entry name" value="Aminotran_4"/>
    <property type="match status" value="1"/>
</dbReference>
<dbReference type="EC" id="2.6.1.21" evidence="4"/>
<dbReference type="OrthoDB" id="9805628at2"/>
<accession>A0A0N0XJG3</accession>
<dbReference type="STRING" id="857265.WG78_07520"/>
<keyword evidence="4" id="KW-0032">Aminotransferase</keyword>
<evidence type="ECO:0000256" key="3">
    <source>
        <dbReference type="ARBA" id="ARBA00022898"/>
    </source>
</evidence>
<evidence type="ECO:0000313" key="5">
    <source>
        <dbReference type="Proteomes" id="UP000037939"/>
    </source>
</evidence>
<dbReference type="Gene3D" id="3.20.10.10">
    <property type="entry name" value="D-amino Acid Aminotransferase, subunit A, domain 2"/>
    <property type="match status" value="1"/>
</dbReference>
<evidence type="ECO:0000313" key="4">
    <source>
        <dbReference type="EMBL" id="KPC53674.1"/>
    </source>
</evidence>
<dbReference type="InterPro" id="IPR050571">
    <property type="entry name" value="Class-IV_PLP-Dep_Aminotrnsfr"/>
</dbReference>
<reference evidence="4 5" key="1">
    <citation type="submission" date="2015-07" db="EMBL/GenBank/DDBJ databases">
        <title>Draft genome sequence of the Amantichitinum ursilacus IGB-41, a new chitin-degrading bacterium.</title>
        <authorList>
            <person name="Kirstahler P."/>
            <person name="Guenther M."/>
            <person name="Grumaz C."/>
            <person name="Rupp S."/>
            <person name="Zibek S."/>
            <person name="Sohn K."/>
        </authorList>
    </citation>
    <scope>NUCLEOTIDE SEQUENCE [LARGE SCALE GENOMIC DNA]</scope>
    <source>
        <strain evidence="4 5">IGB-41</strain>
    </source>
</reference>
<dbReference type="RefSeq" id="WP_053937179.1">
    <property type="nucleotide sequence ID" value="NZ_LAQT01000005.1"/>
</dbReference>
<dbReference type="GO" id="GO:0005829">
    <property type="term" value="C:cytosol"/>
    <property type="evidence" value="ECO:0007669"/>
    <property type="project" value="TreeGrafter"/>
</dbReference>
<dbReference type="Proteomes" id="UP000037939">
    <property type="component" value="Unassembled WGS sequence"/>
</dbReference>
<evidence type="ECO:0000256" key="2">
    <source>
        <dbReference type="ARBA" id="ARBA00009320"/>
    </source>
</evidence>
<keyword evidence="5" id="KW-1185">Reference proteome</keyword>
<dbReference type="PANTHER" id="PTHR42743">
    <property type="entry name" value="AMINO-ACID AMINOTRANSFERASE"/>
    <property type="match status" value="1"/>
</dbReference>
<keyword evidence="4" id="KW-0808">Transferase</keyword>
<dbReference type="SUPFAM" id="SSF56752">
    <property type="entry name" value="D-aminoacid aminotransferase-like PLP-dependent enzymes"/>
    <property type="match status" value="1"/>
</dbReference>
<gene>
    <name evidence="4" type="primary">dat</name>
    <name evidence="4" type="ORF">WG78_07520</name>
</gene>
<dbReference type="InterPro" id="IPR036038">
    <property type="entry name" value="Aminotransferase-like"/>
</dbReference>
<name>A0A0N0XJG3_9NEIS</name>
<dbReference type="AlphaFoldDB" id="A0A0N0XJG3"/>
<dbReference type="Gene3D" id="3.30.470.10">
    <property type="match status" value="1"/>
</dbReference>
<keyword evidence="3" id="KW-0663">Pyridoxal phosphate</keyword>
<dbReference type="EMBL" id="LAQT01000005">
    <property type="protein sequence ID" value="KPC53674.1"/>
    <property type="molecule type" value="Genomic_DNA"/>
</dbReference>
<dbReference type="CDD" id="cd01558">
    <property type="entry name" value="D-AAT_like"/>
    <property type="match status" value="1"/>
</dbReference>
<protein>
    <submittedName>
        <fullName evidence="4">D-alanine aminotransferase</fullName>
        <ecNumber evidence="4">2.6.1.21</ecNumber>
    </submittedName>
</protein>
<dbReference type="GO" id="GO:0046394">
    <property type="term" value="P:carboxylic acid biosynthetic process"/>
    <property type="evidence" value="ECO:0007669"/>
    <property type="project" value="UniProtKB-ARBA"/>
</dbReference>
<dbReference type="InterPro" id="IPR043132">
    <property type="entry name" value="BCAT-like_C"/>
</dbReference>
<dbReference type="GO" id="GO:0008652">
    <property type="term" value="P:amino acid biosynthetic process"/>
    <property type="evidence" value="ECO:0007669"/>
    <property type="project" value="UniProtKB-ARBA"/>
</dbReference>
<dbReference type="InterPro" id="IPR001544">
    <property type="entry name" value="Aminotrans_IV"/>
</dbReference>
<comment type="cofactor">
    <cofactor evidence="1">
        <name>pyridoxal 5'-phosphate</name>
        <dbReference type="ChEBI" id="CHEBI:597326"/>
    </cofactor>
</comment>
<comment type="caution">
    <text evidence="4">The sequence shown here is derived from an EMBL/GenBank/DDBJ whole genome shotgun (WGS) entry which is preliminary data.</text>
</comment>
<dbReference type="FunFam" id="3.20.10.10:FF:000002">
    <property type="entry name" value="D-alanine aminotransferase"/>
    <property type="match status" value="1"/>
</dbReference>
<dbReference type="InterPro" id="IPR043131">
    <property type="entry name" value="BCAT-like_N"/>
</dbReference>
<dbReference type="GO" id="GO:0047810">
    <property type="term" value="F:D-alanine-2-oxoglutarate aminotransferase activity"/>
    <property type="evidence" value="ECO:0007669"/>
    <property type="project" value="UniProtKB-EC"/>
</dbReference>
<sequence>MQVPELIAYLNGAFAPLATLQVPVLDRGFLFGDGVYEVIPVYSRRPFRLLEHIRRLGRSLAAARIDDPHNEAQWLDLVHKLVAQQPFEDQSVYLQVTRGPAYPRNHVFPNVAQPTVFAYADPLLPPAPALVQQGVSAVSADDIRWLRCNVKATSLLANVLLRQMAADAGVTETVLFRDGLLIEGSASNIFVVKEGQLLAPPPSHLMLTGITYDLVLELAATHRIAYQQRAITAAEVRAADELWLSSSSKELLAITELDDLKIGNGQPGPLYRAMYQHYLDFKRDVMRAKDVP</sequence>
<evidence type="ECO:0000256" key="1">
    <source>
        <dbReference type="ARBA" id="ARBA00001933"/>
    </source>
</evidence>
<proteinExistence type="inferred from homology"/>
<dbReference type="PANTHER" id="PTHR42743:SF10">
    <property type="entry name" value="D-ALANINE AMINOTRANSFERASE"/>
    <property type="match status" value="1"/>
</dbReference>
<comment type="similarity">
    <text evidence="2">Belongs to the class-IV pyridoxal-phosphate-dependent aminotransferase family.</text>
</comment>
<dbReference type="PATRIC" id="fig|857265.3.peg.1538"/>